<keyword evidence="3" id="KW-1185">Reference proteome</keyword>
<gene>
    <name evidence="2" type="ORF">DPMN_076921</name>
</gene>
<evidence type="ECO:0000313" key="3">
    <source>
        <dbReference type="Proteomes" id="UP000828390"/>
    </source>
</evidence>
<dbReference type="EMBL" id="JAIWYP010000015">
    <property type="protein sequence ID" value="KAH3701924.1"/>
    <property type="molecule type" value="Genomic_DNA"/>
</dbReference>
<organism evidence="2 3">
    <name type="scientific">Dreissena polymorpha</name>
    <name type="common">Zebra mussel</name>
    <name type="synonym">Mytilus polymorpha</name>
    <dbReference type="NCBI Taxonomy" id="45954"/>
    <lineage>
        <taxon>Eukaryota</taxon>
        <taxon>Metazoa</taxon>
        <taxon>Spiralia</taxon>
        <taxon>Lophotrochozoa</taxon>
        <taxon>Mollusca</taxon>
        <taxon>Bivalvia</taxon>
        <taxon>Autobranchia</taxon>
        <taxon>Heteroconchia</taxon>
        <taxon>Euheterodonta</taxon>
        <taxon>Imparidentia</taxon>
        <taxon>Neoheterodontei</taxon>
        <taxon>Myida</taxon>
        <taxon>Dreissenoidea</taxon>
        <taxon>Dreissenidae</taxon>
        <taxon>Dreissena</taxon>
    </lineage>
</organism>
<feature type="compositionally biased region" description="Low complexity" evidence="1">
    <location>
        <begin position="106"/>
        <end position="117"/>
    </location>
</feature>
<name>A0A9D3YJJ7_DREPO</name>
<comment type="caution">
    <text evidence="2">The sequence shown here is derived from an EMBL/GenBank/DDBJ whole genome shotgun (WGS) entry which is preliminary data.</text>
</comment>
<dbReference type="Proteomes" id="UP000828390">
    <property type="component" value="Unassembled WGS sequence"/>
</dbReference>
<feature type="compositionally biased region" description="Polar residues" evidence="1">
    <location>
        <begin position="1"/>
        <end position="24"/>
    </location>
</feature>
<reference evidence="2" key="2">
    <citation type="submission" date="2020-11" db="EMBL/GenBank/DDBJ databases">
        <authorList>
            <person name="McCartney M.A."/>
            <person name="Auch B."/>
            <person name="Kono T."/>
            <person name="Mallez S."/>
            <person name="Becker A."/>
            <person name="Gohl D.M."/>
            <person name="Silverstein K.A.T."/>
            <person name="Koren S."/>
            <person name="Bechman K.B."/>
            <person name="Herman A."/>
            <person name="Abrahante J.E."/>
            <person name="Garbe J."/>
        </authorList>
    </citation>
    <scope>NUCLEOTIDE SEQUENCE</scope>
    <source>
        <strain evidence="2">Duluth1</strain>
        <tissue evidence="2">Whole animal</tissue>
    </source>
</reference>
<feature type="region of interest" description="Disordered" evidence="1">
    <location>
        <begin position="96"/>
        <end position="117"/>
    </location>
</feature>
<feature type="region of interest" description="Disordered" evidence="1">
    <location>
        <begin position="1"/>
        <end position="56"/>
    </location>
</feature>
<protein>
    <submittedName>
        <fullName evidence="2">Uncharacterized protein</fullName>
    </submittedName>
</protein>
<evidence type="ECO:0000313" key="2">
    <source>
        <dbReference type="EMBL" id="KAH3701924.1"/>
    </source>
</evidence>
<reference evidence="2" key="1">
    <citation type="journal article" date="2019" name="bioRxiv">
        <title>The Genome of the Zebra Mussel, Dreissena polymorpha: A Resource for Invasive Species Research.</title>
        <authorList>
            <person name="McCartney M.A."/>
            <person name="Auch B."/>
            <person name="Kono T."/>
            <person name="Mallez S."/>
            <person name="Zhang Y."/>
            <person name="Obille A."/>
            <person name="Becker A."/>
            <person name="Abrahante J.E."/>
            <person name="Garbe J."/>
            <person name="Badalamenti J.P."/>
            <person name="Herman A."/>
            <person name="Mangelson H."/>
            <person name="Liachko I."/>
            <person name="Sullivan S."/>
            <person name="Sone E.D."/>
            <person name="Koren S."/>
            <person name="Silverstein K.A.T."/>
            <person name="Beckman K.B."/>
            <person name="Gohl D.M."/>
        </authorList>
    </citation>
    <scope>NUCLEOTIDE SEQUENCE</scope>
    <source>
        <strain evidence="2">Duluth1</strain>
        <tissue evidence="2">Whole animal</tissue>
    </source>
</reference>
<sequence length="188" mass="21169">MTLSARWNDSTKTPMASSTGCIRTSRTHRQYDVTRRRHRRHGQRPQPVPVEDSAPERTLLPSIIDLGKIPTDGATSLTFTLDERGAQKTSCRVSQLASADEAEPYSSGTMTKTKSMKMATVNKSKRARASFNKLAEDNLIVEKKNIHLQQVNVRLKKQLILAQLKVARLKPQKIEEEIKMLKPSSNEC</sequence>
<evidence type="ECO:0000256" key="1">
    <source>
        <dbReference type="SAM" id="MobiDB-lite"/>
    </source>
</evidence>
<dbReference type="AlphaFoldDB" id="A0A9D3YJJ7"/>
<proteinExistence type="predicted"/>
<accession>A0A9D3YJJ7</accession>